<keyword evidence="3" id="KW-1185">Reference proteome</keyword>
<dbReference type="AlphaFoldDB" id="A0AA86T5D0"/>
<accession>A0AA86T5D0</accession>
<feature type="domain" description="Reverse transcriptase zinc-binding" evidence="1">
    <location>
        <begin position="17"/>
        <end position="63"/>
    </location>
</feature>
<gene>
    <name evidence="2" type="ORF">AYBTSS11_LOCUS14712</name>
</gene>
<organism evidence="2 3">
    <name type="scientific">Sphenostylis stenocarpa</name>
    <dbReference type="NCBI Taxonomy" id="92480"/>
    <lineage>
        <taxon>Eukaryota</taxon>
        <taxon>Viridiplantae</taxon>
        <taxon>Streptophyta</taxon>
        <taxon>Embryophyta</taxon>
        <taxon>Tracheophyta</taxon>
        <taxon>Spermatophyta</taxon>
        <taxon>Magnoliopsida</taxon>
        <taxon>eudicotyledons</taxon>
        <taxon>Gunneridae</taxon>
        <taxon>Pentapetalae</taxon>
        <taxon>rosids</taxon>
        <taxon>fabids</taxon>
        <taxon>Fabales</taxon>
        <taxon>Fabaceae</taxon>
        <taxon>Papilionoideae</taxon>
        <taxon>50 kb inversion clade</taxon>
        <taxon>NPAAA clade</taxon>
        <taxon>indigoferoid/millettioid clade</taxon>
        <taxon>Phaseoleae</taxon>
        <taxon>Sphenostylis</taxon>
    </lineage>
</organism>
<protein>
    <recommendedName>
        <fullName evidence="1">Reverse transcriptase zinc-binding domain-containing protein</fullName>
    </recommendedName>
</protein>
<dbReference type="Pfam" id="PF13966">
    <property type="entry name" value="zf-RVT"/>
    <property type="match status" value="1"/>
</dbReference>
<evidence type="ECO:0000313" key="2">
    <source>
        <dbReference type="EMBL" id="CAJ1951317.1"/>
    </source>
</evidence>
<proteinExistence type="predicted"/>
<evidence type="ECO:0000313" key="3">
    <source>
        <dbReference type="Proteomes" id="UP001189624"/>
    </source>
</evidence>
<dbReference type="InterPro" id="IPR026960">
    <property type="entry name" value="RVT-Znf"/>
</dbReference>
<dbReference type="EMBL" id="OY731401">
    <property type="protein sequence ID" value="CAJ1951317.1"/>
    <property type="molecule type" value="Genomic_DNA"/>
</dbReference>
<name>A0AA86T5D0_9FABA</name>
<sequence>MVQELELELEQGNVKNGDILNKVWWSSVPLKIQAFVWRAIQDHIPSKQNLVSRDIVIPNEACCHMVEL</sequence>
<evidence type="ECO:0000259" key="1">
    <source>
        <dbReference type="Pfam" id="PF13966"/>
    </source>
</evidence>
<dbReference type="Proteomes" id="UP001189624">
    <property type="component" value="Chromosome 4"/>
</dbReference>
<dbReference type="Gramene" id="rna-AYBTSS11_LOCUS14712">
    <property type="protein sequence ID" value="CAJ1951317.1"/>
    <property type="gene ID" value="gene-AYBTSS11_LOCUS14712"/>
</dbReference>
<reference evidence="2" key="1">
    <citation type="submission" date="2023-10" db="EMBL/GenBank/DDBJ databases">
        <authorList>
            <person name="Domelevo Entfellner J.-B."/>
        </authorList>
    </citation>
    <scope>NUCLEOTIDE SEQUENCE</scope>
</reference>